<evidence type="ECO:0000259" key="1">
    <source>
        <dbReference type="SMART" id="SM00471"/>
    </source>
</evidence>
<dbReference type="InterPro" id="IPR006674">
    <property type="entry name" value="HD_domain"/>
</dbReference>
<dbReference type="EMBL" id="FNIE01000004">
    <property type="protein sequence ID" value="SDN40931.1"/>
    <property type="molecule type" value="Genomic_DNA"/>
</dbReference>
<dbReference type="CDD" id="cd00077">
    <property type="entry name" value="HDc"/>
    <property type="match status" value="1"/>
</dbReference>
<dbReference type="SUPFAM" id="SSF109604">
    <property type="entry name" value="HD-domain/PDEase-like"/>
    <property type="match status" value="1"/>
</dbReference>
<accession>A0A1H0B5P9</accession>
<feature type="domain" description="HD/PDEase" evidence="1">
    <location>
        <begin position="28"/>
        <end position="147"/>
    </location>
</feature>
<dbReference type="RefSeq" id="WP_093783868.1">
    <property type="nucleotide sequence ID" value="NZ_FNIE01000004.1"/>
</dbReference>
<proteinExistence type="predicted"/>
<evidence type="ECO:0000313" key="2">
    <source>
        <dbReference type="EMBL" id="SDN40931.1"/>
    </source>
</evidence>
<reference evidence="2 3" key="1">
    <citation type="submission" date="2016-10" db="EMBL/GenBank/DDBJ databases">
        <authorList>
            <person name="de Groot N.N."/>
        </authorList>
    </citation>
    <scope>NUCLEOTIDE SEQUENCE [LARGE SCALE GENOMIC DNA]</scope>
    <source>
        <strain evidence="2 3">CGMCC 4.2022</strain>
    </source>
</reference>
<dbReference type="SMART" id="SM00471">
    <property type="entry name" value="HDc"/>
    <property type="match status" value="1"/>
</dbReference>
<name>A0A1H0B5P9_9ACTN</name>
<dbReference type="InterPro" id="IPR003607">
    <property type="entry name" value="HD/PDEase_dom"/>
</dbReference>
<dbReference type="Proteomes" id="UP000199341">
    <property type="component" value="Unassembled WGS sequence"/>
</dbReference>
<keyword evidence="3" id="KW-1185">Reference proteome</keyword>
<sequence>MSHPRPDALAVPAGAVPAAALEVATAYHSPALLNHSLRAYLWAAARGTAEGVRFDPELLYVAALFHDLALVPVFDSHTVAFEEAGGHLAGVFAAGAGWPPERRARLSEVIVRHMWPSVDVAADPEGYLLAAATATEVIGRDVDAYPADFRAEVLERHPRLDLTEQFLACFRSQADRKPDSSAARAVRSGLDARMAGNPLDAAT</sequence>
<dbReference type="PANTHER" id="PTHR35569">
    <property type="entry name" value="CYANAMIDE HYDRATASE DDI2-RELATED"/>
    <property type="match status" value="1"/>
</dbReference>
<dbReference type="Gene3D" id="1.10.3210.10">
    <property type="entry name" value="Hypothetical protein af1432"/>
    <property type="match status" value="1"/>
</dbReference>
<dbReference type="PANTHER" id="PTHR35569:SF1">
    <property type="entry name" value="CYANAMIDE HYDRATASE DDI2-RELATED"/>
    <property type="match status" value="1"/>
</dbReference>
<dbReference type="AlphaFoldDB" id="A0A1H0B5P9"/>
<evidence type="ECO:0000313" key="3">
    <source>
        <dbReference type="Proteomes" id="UP000199341"/>
    </source>
</evidence>
<dbReference type="Pfam" id="PF01966">
    <property type="entry name" value="HD"/>
    <property type="match status" value="1"/>
</dbReference>
<protein>
    <submittedName>
        <fullName evidence="2">HD domain-containing protein</fullName>
    </submittedName>
</protein>
<gene>
    <name evidence="2" type="ORF">SAMN05216259_10459</name>
</gene>
<dbReference type="OrthoDB" id="8478129at2"/>
<dbReference type="STRING" id="310781.SAMN05216259_10459"/>
<organism evidence="2 3">
    <name type="scientific">Actinacidiphila guanduensis</name>
    <dbReference type="NCBI Taxonomy" id="310781"/>
    <lineage>
        <taxon>Bacteria</taxon>
        <taxon>Bacillati</taxon>
        <taxon>Actinomycetota</taxon>
        <taxon>Actinomycetes</taxon>
        <taxon>Kitasatosporales</taxon>
        <taxon>Streptomycetaceae</taxon>
        <taxon>Actinacidiphila</taxon>
    </lineage>
</organism>